<evidence type="ECO:0000256" key="1">
    <source>
        <dbReference type="SAM" id="MobiDB-lite"/>
    </source>
</evidence>
<feature type="compositionally biased region" description="Polar residues" evidence="1">
    <location>
        <begin position="26"/>
        <end position="44"/>
    </location>
</feature>
<evidence type="ECO:0000313" key="2">
    <source>
        <dbReference type="EMBL" id="EAY07476.1"/>
    </source>
</evidence>
<sequence length="682" mass="78849">MHSDDTSHDLDAITKDKVDVIADPSINLQNNEKQDNSNLSSPESMNLNIQFQSDDISESLSTSFSVETIIPKTELKTKSNNSLSPGTDAAQISLNSNNSRKTGIEYIHHNEITEGLIYPLLSKPFIITSSEKGPGEGEYKLLDSCTKNSFFVLQTTKKSQIIWEYSTECKEIKKFKEFPVHPYIISGTVSCNKEFLIITFNSIHNGFKKNSLFYSFCYSLNGEIEHPVCRPSTICPSIHFGDTPNKFYFLCSSFLETWEIKVTNDDFQLRKILTSNQIINWFGTTSDNKLEYIYFNENKTKAFLEVENYVTFCFDLQKVGLISSYKHLRGHKNQDVILYTSGPNIECIFPRANKKLICNGTEIQHKENGEKISEEDLWRFYTFENDMTFILTSISQDNNILYCILVDRYGLPRTMFTVLLPKNNSEQYILHYSDYSINGFDIYDGTLKTLDFDYEYSIKLLPTTFQPLLHFSTLRDRSSTQIFKFVTNEVLQLHWARPIFDEYYISMLNRDDCSTFCSLSRALSSTLTKCPCSGVQKCPLTKFNNLGQYLRGRSIPEISEITPPYNDVPSEFRFFSLLQFFTEKLWISDNSKIPVEFLDDVYPKLSLPVAVSWVDKQLAPFELVVDKDDQSWWSWRSSMRKLLFEKTNEQRDIDILECVCDFATDRNGDLCDDIINFYSKSC</sequence>
<feature type="region of interest" description="Disordered" evidence="1">
    <location>
        <begin position="25"/>
        <end position="44"/>
    </location>
</feature>
<dbReference type="AlphaFoldDB" id="A2EIP9"/>
<evidence type="ECO:0000313" key="3">
    <source>
        <dbReference type="Proteomes" id="UP000001542"/>
    </source>
</evidence>
<accession>A2EIP9</accession>
<dbReference type="EMBL" id="DS113399">
    <property type="protein sequence ID" value="EAY07476.1"/>
    <property type="molecule type" value="Genomic_DNA"/>
</dbReference>
<dbReference type="Proteomes" id="UP000001542">
    <property type="component" value="Unassembled WGS sequence"/>
</dbReference>
<dbReference type="VEuPathDB" id="TrichDB:TVAG_499640"/>
<proteinExistence type="predicted"/>
<name>A2EIP9_TRIV3</name>
<dbReference type="VEuPathDB" id="TrichDB:TVAGG3_0959920"/>
<dbReference type="InParanoid" id="A2EIP9"/>
<reference evidence="2" key="2">
    <citation type="journal article" date="2007" name="Science">
        <title>Draft genome sequence of the sexually transmitted pathogen Trichomonas vaginalis.</title>
        <authorList>
            <person name="Carlton J.M."/>
            <person name="Hirt R.P."/>
            <person name="Silva J.C."/>
            <person name="Delcher A.L."/>
            <person name="Schatz M."/>
            <person name="Zhao Q."/>
            <person name="Wortman J.R."/>
            <person name="Bidwell S.L."/>
            <person name="Alsmark U.C.M."/>
            <person name="Besteiro S."/>
            <person name="Sicheritz-Ponten T."/>
            <person name="Noel C.J."/>
            <person name="Dacks J.B."/>
            <person name="Foster P.G."/>
            <person name="Simillion C."/>
            <person name="Van de Peer Y."/>
            <person name="Miranda-Saavedra D."/>
            <person name="Barton G.J."/>
            <person name="Westrop G.D."/>
            <person name="Mueller S."/>
            <person name="Dessi D."/>
            <person name="Fiori P.L."/>
            <person name="Ren Q."/>
            <person name="Paulsen I."/>
            <person name="Zhang H."/>
            <person name="Bastida-Corcuera F.D."/>
            <person name="Simoes-Barbosa A."/>
            <person name="Brown M.T."/>
            <person name="Hayes R.D."/>
            <person name="Mukherjee M."/>
            <person name="Okumura C.Y."/>
            <person name="Schneider R."/>
            <person name="Smith A.J."/>
            <person name="Vanacova S."/>
            <person name="Villalvazo M."/>
            <person name="Haas B.J."/>
            <person name="Pertea M."/>
            <person name="Feldblyum T.V."/>
            <person name="Utterback T.R."/>
            <person name="Shu C.L."/>
            <person name="Osoegawa K."/>
            <person name="de Jong P.J."/>
            <person name="Hrdy I."/>
            <person name="Horvathova L."/>
            <person name="Zubacova Z."/>
            <person name="Dolezal P."/>
            <person name="Malik S.B."/>
            <person name="Logsdon J.M. Jr."/>
            <person name="Henze K."/>
            <person name="Gupta A."/>
            <person name="Wang C.C."/>
            <person name="Dunne R.L."/>
            <person name="Upcroft J.A."/>
            <person name="Upcroft P."/>
            <person name="White O."/>
            <person name="Salzberg S.L."/>
            <person name="Tang P."/>
            <person name="Chiu C.-H."/>
            <person name="Lee Y.-S."/>
            <person name="Embley T.M."/>
            <person name="Coombs G.H."/>
            <person name="Mottram J.C."/>
            <person name="Tachezy J."/>
            <person name="Fraser-Liggett C.M."/>
            <person name="Johnson P.J."/>
        </authorList>
    </citation>
    <scope>NUCLEOTIDE SEQUENCE [LARGE SCALE GENOMIC DNA]</scope>
    <source>
        <strain evidence="2">G3</strain>
    </source>
</reference>
<organism evidence="2 3">
    <name type="scientific">Trichomonas vaginalis (strain ATCC PRA-98 / G3)</name>
    <dbReference type="NCBI Taxonomy" id="412133"/>
    <lineage>
        <taxon>Eukaryota</taxon>
        <taxon>Metamonada</taxon>
        <taxon>Parabasalia</taxon>
        <taxon>Trichomonadida</taxon>
        <taxon>Trichomonadidae</taxon>
        <taxon>Trichomonas</taxon>
    </lineage>
</organism>
<gene>
    <name evidence="2" type="ORF">TVAG_499640</name>
</gene>
<protein>
    <submittedName>
        <fullName evidence="2">Uncharacterized protein</fullName>
    </submittedName>
</protein>
<keyword evidence="3" id="KW-1185">Reference proteome</keyword>
<reference evidence="2" key="1">
    <citation type="submission" date="2006-10" db="EMBL/GenBank/DDBJ databases">
        <authorList>
            <person name="Amadeo P."/>
            <person name="Zhao Q."/>
            <person name="Wortman J."/>
            <person name="Fraser-Liggett C."/>
            <person name="Carlton J."/>
        </authorList>
    </citation>
    <scope>NUCLEOTIDE SEQUENCE</scope>
    <source>
        <strain evidence="2">G3</strain>
    </source>
</reference>
<dbReference type="RefSeq" id="XP_001319699.1">
    <property type="nucleotide sequence ID" value="XM_001319664.1"/>
</dbReference>
<dbReference type="KEGG" id="tva:4765387"/>